<dbReference type="InterPro" id="IPR050621">
    <property type="entry name" value="Tudor_domain_containing"/>
</dbReference>
<dbReference type="Gene3D" id="2.30.30.140">
    <property type="match status" value="1"/>
</dbReference>
<organism evidence="2 3">
    <name type="scientific">Daphnia pulex</name>
    <name type="common">Water flea</name>
    <dbReference type="NCBI Taxonomy" id="6669"/>
    <lineage>
        <taxon>Eukaryota</taxon>
        <taxon>Metazoa</taxon>
        <taxon>Ecdysozoa</taxon>
        <taxon>Arthropoda</taxon>
        <taxon>Crustacea</taxon>
        <taxon>Branchiopoda</taxon>
        <taxon>Diplostraca</taxon>
        <taxon>Cladocera</taxon>
        <taxon>Anomopoda</taxon>
        <taxon>Daphniidae</taxon>
        <taxon>Daphnia</taxon>
    </lineage>
</organism>
<dbReference type="SMART" id="SM00333">
    <property type="entry name" value="TUDOR"/>
    <property type="match status" value="1"/>
</dbReference>
<dbReference type="InterPro" id="IPR002999">
    <property type="entry name" value="Tudor"/>
</dbReference>
<dbReference type="OrthoDB" id="9989103at2759"/>
<dbReference type="InParanoid" id="E9FWL2"/>
<dbReference type="PANTHER" id="PTHR22948">
    <property type="entry name" value="TUDOR DOMAIN CONTAINING PROTEIN"/>
    <property type="match status" value="1"/>
</dbReference>
<name>E9FWL2_DAPPU</name>
<gene>
    <name evidence="2" type="ORF">DAPPUDRAFT_95996</name>
</gene>
<evidence type="ECO:0000313" key="3">
    <source>
        <dbReference type="Proteomes" id="UP000000305"/>
    </source>
</evidence>
<sequence>MVTAPASTKNSFPLVKPKASSLPVFENEPSRNNLCKYPPQKTDFVPEQIISAHAIVTYFNSFTEFWIQLEPQLVTTIMERIHSLILDPKFVNQKDISATIGKPCLAFYPVDGKWHRAIVKALNGNMITVCYVDYGISYTLRTSYLRELHQDLITLPALAFKCCLDGSEFLSKIVADTLKDRFLKSSAFAAQFCNVVDGVLHIRLRHVQTMGPNLLN</sequence>
<dbReference type="EMBL" id="GL732526">
    <property type="protein sequence ID" value="EFX87913.1"/>
    <property type="molecule type" value="Genomic_DNA"/>
</dbReference>
<dbReference type="AlphaFoldDB" id="E9FWL2"/>
<reference evidence="2 3" key="1">
    <citation type="journal article" date="2011" name="Science">
        <title>The ecoresponsive genome of Daphnia pulex.</title>
        <authorList>
            <person name="Colbourne J.K."/>
            <person name="Pfrender M.E."/>
            <person name="Gilbert D."/>
            <person name="Thomas W.K."/>
            <person name="Tucker A."/>
            <person name="Oakley T.H."/>
            <person name="Tokishita S."/>
            <person name="Aerts A."/>
            <person name="Arnold G.J."/>
            <person name="Basu M.K."/>
            <person name="Bauer D.J."/>
            <person name="Caceres C.E."/>
            <person name="Carmel L."/>
            <person name="Casola C."/>
            <person name="Choi J.H."/>
            <person name="Detter J.C."/>
            <person name="Dong Q."/>
            <person name="Dusheyko S."/>
            <person name="Eads B.D."/>
            <person name="Frohlich T."/>
            <person name="Geiler-Samerotte K.A."/>
            <person name="Gerlach D."/>
            <person name="Hatcher P."/>
            <person name="Jogdeo S."/>
            <person name="Krijgsveld J."/>
            <person name="Kriventseva E.V."/>
            <person name="Kultz D."/>
            <person name="Laforsch C."/>
            <person name="Lindquist E."/>
            <person name="Lopez J."/>
            <person name="Manak J.R."/>
            <person name="Muller J."/>
            <person name="Pangilinan J."/>
            <person name="Patwardhan R.P."/>
            <person name="Pitluck S."/>
            <person name="Pritham E.J."/>
            <person name="Rechtsteiner A."/>
            <person name="Rho M."/>
            <person name="Rogozin I.B."/>
            <person name="Sakarya O."/>
            <person name="Salamov A."/>
            <person name="Schaack S."/>
            <person name="Shapiro H."/>
            <person name="Shiga Y."/>
            <person name="Skalitzky C."/>
            <person name="Smith Z."/>
            <person name="Souvorov A."/>
            <person name="Sung W."/>
            <person name="Tang Z."/>
            <person name="Tsuchiya D."/>
            <person name="Tu H."/>
            <person name="Vos H."/>
            <person name="Wang M."/>
            <person name="Wolf Y.I."/>
            <person name="Yamagata H."/>
            <person name="Yamada T."/>
            <person name="Ye Y."/>
            <person name="Shaw J.R."/>
            <person name="Andrews J."/>
            <person name="Crease T.J."/>
            <person name="Tang H."/>
            <person name="Lucas S.M."/>
            <person name="Robertson H.M."/>
            <person name="Bork P."/>
            <person name="Koonin E.V."/>
            <person name="Zdobnov E.M."/>
            <person name="Grigoriev I.V."/>
            <person name="Lynch M."/>
            <person name="Boore J.L."/>
        </authorList>
    </citation>
    <scope>NUCLEOTIDE SEQUENCE [LARGE SCALE GENOMIC DNA]</scope>
</reference>
<dbReference type="HOGENOM" id="CLU_1278786_0_0_1"/>
<dbReference type="PANTHER" id="PTHR22948:SF72">
    <property type="entry name" value="TUDOR DOMAIN-CONTAINING PROTEIN"/>
    <property type="match status" value="1"/>
</dbReference>
<dbReference type="PhylomeDB" id="E9FWL2"/>
<evidence type="ECO:0000259" key="1">
    <source>
        <dbReference type="PROSITE" id="PS50304"/>
    </source>
</evidence>
<dbReference type="GO" id="GO:0005737">
    <property type="term" value="C:cytoplasm"/>
    <property type="evidence" value="ECO:0007669"/>
    <property type="project" value="UniProtKB-ARBA"/>
</dbReference>
<feature type="domain" description="Tudor" evidence="1">
    <location>
        <begin position="97"/>
        <end position="155"/>
    </location>
</feature>
<dbReference type="PROSITE" id="PS50304">
    <property type="entry name" value="TUDOR"/>
    <property type="match status" value="1"/>
</dbReference>
<dbReference type="Pfam" id="PF00567">
    <property type="entry name" value="TUDOR"/>
    <property type="match status" value="1"/>
</dbReference>
<keyword evidence="3" id="KW-1185">Reference proteome</keyword>
<dbReference type="Gene3D" id="2.40.50.90">
    <property type="match status" value="1"/>
</dbReference>
<dbReference type="SUPFAM" id="SSF63748">
    <property type="entry name" value="Tudor/PWWP/MBT"/>
    <property type="match status" value="1"/>
</dbReference>
<protein>
    <recommendedName>
        <fullName evidence="1">Tudor domain-containing protein</fullName>
    </recommendedName>
</protein>
<accession>E9FWL2</accession>
<proteinExistence type="predicted"/>
<evidence type="ECO:0000313" key="2">
    <source>
        <dbReference type="EMBL" id="EFX87913.1"/>
    </source>
</evidence>
<dbReference type="KEGG" id="dpx:DAPPUDRAFT_95996"/>
<dbReference type="InterPro" id="IPR035437">
    <property type="entry name" value="SNase_OB-fold_sf"/>
</dbReference>
<dbReference type="Proteomes" id="UP000000305">
    <property type="component" value="Unassembled WGS sequence"/>
</dbReference>